<gene>
    <name evidence="2" type="ORF">DAEQUDRAFT_762031</name>
</gene>
<feature type="region of interest" description="Disordered" evidence="1">
    <location>
        <begin position="169"/>
        <end position="236"/>
    </location>
</feature>
<name>A0A165TKP2_9APHY</name>
<evidence type="ECO:0000256" key="1">
    <source>
        <dbReference type="SAM" id="MobiDB-lite"/>
    </source>
</evidence>
<evidence type="ECO:0000313" key="2">
    <source>
        <dbReference type="EMBL" id="KZT73582.1"/>
    </source>
</evidence>
<feature type="compositionally biased region" description="Basic and acidic residues" evidence="1">
    <location>
        <begin position="81"/>
        <end position="92"/>
    </location>
</feature>
<evidence type="ECO:0000313" key="3">
    <source>
        <dbReference type="Proteomes" id="UP000076727"/>
    </source>
</evidence>
<feature type="region of interest" description="Disordered" evidence="1">
    <location>
        <begin position="40"/>
        <end position="141"/>
    </location>
</feature>
<reference evidence="2 3" key="1">
    <citation type="journal article" date="2016" name="Mol. Biol. Evol.">
        <title>Comparative Genomics of Early-Diverging Mushroom-Forming Fungi Provides Insights into the Origins of Lignocellulose Decay Capabilities.</title>
        <authorList>
            <person name="Nagy L.G."/>
            <person name="Riley R."/>
            <person name="Tritt A."/>
            <person name="Adam C."/>
            <person name="Daum C."/>
            <person name="Floudas D."/>
            <person name="Sun H."/>
            <person name="Yadav J.S."/>
            <person name="Pangilinan J."/>
            <person name="Larsson K.H."/>
            <person name="Matsuura K."/>
            <person name="Barry K."/>
            <person name="Labutti K."/>
            <person name="Kuo R."/>
            <person name="Ohm R.A."/>
            <person name="Bhattacharya S.S."/>
            <person name="Shirouzu T."/>
            <person name="Yoshinaga Y."/>
            <person name="Martin F.M."/>
            <person name="Grigoriev I.V."/>
            <person name="Hibbett D.S."/>
        </authorList>
    </citation>
    <scope>NUCLEOTIDE SEQUENCE [LARGE SCALE GENOMIC DNA]</scope>
    <source>
        <strain evidence="2 3">L-15889</strain>
    </source>
</reference>
<dbReference type="OrthoDB" id="2793600at2759"/>
<keyword evidence="3" id="KW-1185">Reference proteome</keyword>
<feature type="compositionally biased region" description="Low complexity" evidence="1">
    <location>
        <begin position="122"/>
        <end position="132"/>
    </location>
</feature>
<feature type="compositionally biased region" description="Low complexity" evidence="1">
    <location>
        <begin position="219"/>
        <end position="236"/>
    </location>
</feature>
<proteinExistence type="predicted"/>
<dbReference type="EMBL" id="KV429036">
    <property type="protein sequence ID" value="KZT73582.1"/>
    <property type="molecule type" value="Genomic_DNA"/>
</dbReference>
<organism evidence="2 3">
    <name type="scientific">Daedalea quercina L-15889</name>
    <dbReference type="NCBI Taxonomy" id="1314783"/>
    <lineage>
        <taxon>Eukaryota</taxon>
        <taxon>Fungi</taxon>
        <taxon>Dikarya</taxon>
        <taxon>Basidiomycota</taxon>
        <taxon>Agaricomycotina</taxon>
        <taxon>Agaricomycetes</taxon>
        <taxon>Polyporales</taxon>
        <taxon>Fomitopsis</taxon>
    </lineage>
</organism>
<dbReference type="AlphaFoldDB" id="A0A165TKP2"/>
<sequence length="273" mass="30179">MSIQPVLLMWEEQDVCPYSNLFFSGLRMIATRPASMIIGTSAPSPIEHESPKVAGKRPAHFRNGSYPQQEHPLPRPPHPRINTDGRTLDRRVQSQGNEPVPSSRHADVVRSRAKARGQVFPSSSSSSTSGRPISRDSDRDSIASSHNDIEYITSPLNSFLSFNMDTSPTDSTVSLISPQRDRRPSLESTKTVPLPPKPTSRAEKRRSIMSIDIPPPSPATARGRVSTARTTRASANVRANRASVGGWADEVLRDWRQRMDSASQDDRSFLITT</sequence>
<accession>A0A165TKP2</accession>
<dbReference type="Proteomes" id="UP000076727">
    <property type="component" value="Unassembled WGS sequence"/>
</dbReference>
<protein>
    <submittedName>
        <fullName evidence="2">Uncharacterized protein</fullName>
    </submittedName>
</protein>